<gene>
    <name evidence="2" type="ORF">Thert_00821</name>
</gene>
<keyword evidence="1" id="KW-0812">Transmembrane</keyword>
<dbReference type="GeneID" id="93865584"/>
<dbReference type="Proteomes" id="UP000214975">
    <property type="component" value="Chromosome"/>
</dbReference>
<protein>
    <recommendedName>
        <fullName evidence="4">FeoB-associated Cys-rich membrane protein</fullName>
    </recommendedName>
</protein>
<dbReference type="Pfam" id="PF12669">
    <property type="entry name" value="FeoB_associated"/>
    <property type="match status" value="1"/>
</dbReference>
<evidence type="ECO:0000256" key="1">
    <source>
        <dbReference type="SAM" id="Phobius"/>
    </source>
</evidence>
<evidence type="ECO:0000313" key="3">
    <source>
        <dbReference type="Proteomes" id="UP000214975"/>
    </source>
</evidence>
<evidence type="ECO:0008006" key="4">
    <source>
        <dbReference type="Google" id="ProtNLM"/>
    </source>
</evidence>
<keyword evidence="1" id="KW-1133">Transmembrane helix</keyword>
<feature type="transmembrane region" description="Helical" evidence="1">
    <location>
        <begin position="6"/>
        <end position="23"/>
    </location>
</feature>
<dbReference type="OMA" id="KSTSGQC"/>
<reference evidence="2 3" key="1">
    <citation type="submission" date="2016-08" db="EMBL/GenBank/DDBJ databases">
        <title>A novel genetic cassette of butanologenic Thermoanaerobacterium thermosaccharolyticum that directly convert cellulose to butanol.</title>
        <authorList>
            <person name="Li T."/>
            <person name="He J."/>
        </authorList>
    </citation>
    <scope>NUCLEOTIDE SEQUENCE [LARGE SCALE GENOMIC DNA]</scope>
    <source>
        <strain evidence="2 3">TG57</strain>
    </source>
</reference>
<proteinExistence type="predicted"/>
<dbReference type="RefSeq" id="WP_013298735.1">
    <property type="nucleotide sequence ID" value="NZ_CP016893.1"/>
</dbReference>
<organism evidence="2 3">
    <name type="scientific">Thermoanaerobacterium thermosaccharolyticum</name>
    <name type="common">Clostridium thermosaccharolyticum</name>
    <dbReference type="NCBI Taxonomy" id="1517"/>
    <lineage>
        <taxon>Bacteria</taxon>
        <taxon>Bacillati</taxon>
        <taxon>Bacillota</taxon>
        <taxon>Clostridia</taxon>
        <taxon>Thermoanaerobacterales</taxon>
        <taxon>Thermoanaerobacteraceae</taxon>
        <taxon>Thermoanaerobacterium</taxon>
    </lineage>
</organism>
<name>A0A223HWW3_THETR</name>
<keyword evidence="1" id="KW-0472">Membrane</keyword>
<accession>A0A223HWW3</accession>
<dbReference type="AlphaFoldDB" id="A0A223HWW3"/>
<sequence>MIIEVIITVAIVAAAVFMLYKNLKKSASGKCNCGNCSSSCPKFSAIKQKK</sequence>
<dbReference type="EMBL" id="CP016893">
    <property type="protein sequence ID" value="AST56966.1"/>
    <property type="molecule type" value="Genomic_DNA"/>
</dbReference>
<evidence type="ECO:0000313" key="2">
    <source>
        <dbReference type="EMBL" id="AST56966.1"/>
    </source>
</evidence>